<gene>
    <name evidence="1" type="ORF">GDO81_027187</name>
</gene>
<organism evidence="1 2">
    <name type="scientific">Engystomops pustulosus</name>
    <name type="common">Tungara frog</name>
    <name type="synonym">Physalaemus pustulosus</name>
    <dbReference type="NCBI Taxonomy" id="76066"/>
    <lineage>
        <taxon>Eukaryota</taxon>
        <taxon>Metazoa</taxon>
        <taxon>Chordata</taxon>
        <taxon>Craniata</taxon>
        <taxon>Vertebrata</taxon>
        <taxon>Euteleostomi</taxon>
        <taxon>Amphibia</taxon>
        <taxon>Batrachia</taxon>
        <taxon>Anura</taxon>
        <taxon>Neobatrachia</taxon>
        <taxon>Hyloidea</taxon>
        <taxon>Leptodactylidae</taxon>
        <taxon>Leiuperinae</taxon>
        <taxon>Engystomops</taxon>
    </lineage>
</organism>
<dbReference type="Proteomes" id="UP000824782">
    <property type="component" value="Unassembled WGS sequence"/>
</dbReference>
<evidence type="ECO:0000313" key="1">
    <source>
        <dbReference type="EMBL" id="KAG8536060.1"/>
    </source>
</evidence>
<comment type="caution">
    <text evidence="1">The sequence shown here is derived from an EMBL/GenBank/DDBJ whole genome shotgun (WGS) entry which is preliminary data.</text>
</comment>
<name>A0AAV6YM69_ENGPU</name>
<dbReference type="AlphaFoldDB" id="A0AAV6YM69"/>
<reference evidence="1" key="1">
    <citation type="thesis" date="2020" institute="ProQuest LLC" country="789 East Eisenhower Parkway, Ann Arbor, MI, USA">
        <title>Comparative Genomics and Chromosome Evolution.</title>
        <authorList>
            <person name="Mudd A.B."/>
        </authorList>
    </citation>
    <scope>NUCLEOTIDE SEQUENCE</scope>
    <source>
        <strain evidence="1">237g6f4</strain>
        <tissue evidence="1">Blood</tissue>
    </source>
</reference>
<protein>
    <submittedName>
        <fullName evidence="1">Uncharacterized protein</fullName>
    </submittedName>
</protein>
<evidence type="ECO:0000313" key="2">
    <source>
        <dbReference type="Proteomes" id="UP000824782"/>
    </source>
</evidence>
<sequence length="83" mass="9551">MPLIHPATRWHYTALTRGEEVADRSHRPLPLRSSQPFSKAKRSHLICGLCICRRSLPVFFFKEESANRLTEKTRGVEIFGTIT</sequence>
<dbReference type="EMBL" id="WNYA01051111">
    <property type="protein sequence ID" value="KAG8536060.1"/>
    <property type="molecule type" value="Genomic_DNA"/>
</dbReference>
<proteinExistence type="predicted"/>
<keyword evidence="2" id="KW-1185">Reference proteome</keyword>
<accession>A0AAV6YM69</accession>